<dbReference type="InterPro" id="IPR000045">
    <property type="entry name" value="Prepilin_IV_endopep_pep"/>
</dbReference>
<dbReference type="Pfam" id="PF01478">
    <property type="entry name" value="Peptidase_A24"/>
    <property type="match status" value="1"/>
</dbReference>
<feature type="transmembrane region" description="Helical" evidence="1">
    <location>
        <begin position="130"/>
        <end position="150"/>
    </location>
</feature>
<evidence type="ECO:0000313" key="4">
    <source>
        <dbReference type="EMBL" id="EGU44540.1"/>
    </source>
</evidence>
<reference evidence="3 6" key="1">
    <citation type="submission" date="2009-10" db="EMBL/GenBank/DDBJ databases">
        <authorList>
            <consortium name="Los Alamos National Laboratory (LANL)"/>
            <consortium name="National Microbial Pathogen Data Resource (NMPDR)"/>
            <person name="Munk A.C."/>
            <person name="Chertkov O."/>
            <person name="Tapia R."/>
            <person name="Green L."/>
            <person name="Rogers Y."/>
            <person name="Detter J.C."/>
            <person name="Bruce D."/>
            <person name="Brettin T.S."/>
            <person name="Colwell R.R."/>
            <person name="Huq A."/>
            <person name="Grim C.J."/>
            <person name="Hasan N.A."/>
            <person name="Bartels D."/>
            <person name="Vonstein V."/>
        </authorList>
    </citation>
    <scope>NUCLEOTIDE SEQUENCE [LARGE SCALE GENOMIC DNA]</scope>
    <source>
        <strain evidence="3 6">CIP 102891</strain>
    </source>
</reference>
<dbReference type="OrthoDB" id="6199155at2"/>
<reference evidence="4 5" key="3">
    <citation type="journal article" date="2012" name="Int. J. Syst. Evol. Microbiol.">
        <title>Vibrio caribbeanicus sp. nov., isolated from the marine sponge Scleritoderma cyanea.</title>
        <authorList>
            <person name="Hoffmann M."/>
            <person name="Monday S.R."/>
            <person name="Allard M.W."/>
            <person name="Strain E.A."/>
            <person name="Whittaker P."/>
            <person name="Naum M."/>
            <person name="McCarthy P.J."/>
            <person name="Lopez J.V."/>
            <person name="Fischer M."/>
            <person name="Brown E.W."/>
        </authorList>
    </citation>
    <scope>NUCLEOTIDE SEQUENCE [LARGE SCALE GENOMIC DNA]</scope>
    <source>
        <strain evidence="4">CIP 102891</strain>
        <strain evidence="5">CIP 102891 / ATCC 33934</strain>
    </source>
</reference>
<dbReference type="EMBL" id="AFWH01000095">
    <property type="protein sequence ID" value="EGU44540.1"/>
    <property type="molecule type" value="Genomic_DNA"/>
</dbReference>
<feature type="transmembrane region" description="Helical" evidence="1">
    <location>
        <begin position="36"/>
        <end position="56"/>
    </location>
</feature>
<dbReference type="EMBL" id="ACZV01000004">
    <property type="protein sequence ID" value="EEX94145.1"/>
    <property type="molecule type" value="Genomic_DNA"/>
</dbReference>
<sequence>MNLDNIIEITVVIINIVCAVQSCISDHKHRTLPNKICKSLFITNFIASFYFGYFIQSATITSIIFLVLLIVWLIGGFGAGDIKLLCAFSIGIKPELTIACLVLVGFLGGFQLVVMYLVGLMTKTNLFEKGIPYGIPISISGVAFTALSLFSL</sequence>
<feature type="transmembrane region" description="Helical" evidence="1">
    <location>
        <begin position="62"/>
        <end position="84"/>
    </location>
</feature>
<keyword evidence="6" id="KW-1185">Reference proteome</keyword>
<dbReference type="GO" id="GO:0004190">
    <property type="term" value="F:aspartic-type endopeptidase activity"/>
    <property type="evidence" value="ECO:0007669"/>
    <property type="project" value="InterPro"/>
</dbReference>
<evidence type="ECO:0000313" key="5">
    <source>
        <dbReference type="Proteomes" id="UP000002817"/>
    </source>
</evidence>
<dbReference type="AlphaFoldDB" id="C9QE05"/>
<feature type="transmembrane region" description="Helical" evidence="1">
    <location>
        <begin position="6"/>
        <end position="24"/>
    </location>
</feature>
<gene>
    <name evidence="3" type="ORF">VIA_001303</name>
    <name evidence="4" type="ORF">VIOR3934_15351</name>
</gene>
<dbReference type="GO" id="GO:0016020">
    <property type="term" value="C:membrane"/>
    <property type="evidence" value="ECO:0007669"/>
    <property type="project" value="InterPro"/>
</dbReference>
<keyword evidence="1" id="KW-0812">Transmembrane</keyword>
<reference evidence="4" key="2">
    <citation type="submission" date="2011-08" db="EMBL/GenBank/DDBJ databases">
        <authorList>
            <person name="Hoffman M."/>
            <person name="Strain E.A."/>
            <person name="Brown E."/>
            <person name="Allard M.W."/>
        </authorList>
    </citation>
    <scope>NUCLEOTIDE SEQUENCE</scope>
    <source>
        <strain evidence="4">CIP 102891</strain>
    </source>
</reference>
<dbReference type="PATRIC" id="fig|675816.5.peg.4174"/>
<evidence type="ECO:0000259" key="2">
    <source>
        <dbReference type="Pfam" id="PF01478"/>
    </source>
</evidence>
<dbReference type="RefSeq" id="WP_004411932.1">
    <property type="nucleotide sequence ID" value="NZ_ACZV01000004.1"/>
</dbReference>
<feature type="transmembrane region" description="Helical" evidence="1">
    <location>
        <begin position="96"/>
        <end position="118"/>
    </location>
</feature>
<accession>C9QE05</accession>
<comment type="caution">
    <text evidence="4">The sequence shown here is derived from an EMBL/GenBank/DDBJ whole genome shotgun (WGS) entry which is preliminary data.</text>
</comment>
<keyword evidence="1" id="KW-0472">Membrane</keyword>
<dbReference type="STRING" id="675816.VIA_001303"/>
<dbReference type="eggNOG" id="COG4960">
    <property type="taxonomic scope" value="Bacteria"/>
</dbReference>
<name>C9QE05_VIBOR</name>
<organism evidence="4 5">
    <name type="scientific">Vibrio orientalis CIP 102891 = ATCC 33934</name>
    <dbReference type="NCBI Taxonomy" id="675816"/>
    <lineage>
        <taxon>Bacteria</taxon>
        <taxon>Pseudomonadati</taxon>
        <taxon>Pseudomonadota</taxon>
        <taxon>Gammaproteobacteria</taxon>
        <taxon>Vibrionales</taxon>
        <taxon>Vibrionaceae</taxon>
        <taxon>Vibrio</taxon>
        <taxon>Vibrio oreintalis group</taxon>
    </lineage>
</organism>
<proteinExistence type="predicted"/>
<keyword evidence="1" id="KW-1133">Transmembrane helix</keyword>
<protein>
    <submittedName>
        <fullName evidence="3">Type IV prepilin peptidase TadV/CpaA</fullName>
    </submittedName>
</protein>
<dbReference type="Proteomes" id="UP000002817">
    <property type="component" value="Unassembled WGS sequence"/>
</dbReference>
<dbReference type="Proteomes" id="UP000003515">
    <property type="component" value="Unassembled WGS sequence"/>
</dbReference>
<feature type="domain" description="Prepilin type IV endopeptidase peptidase" evidence="2">
    <location>
        <begin position="14"/>
        <end position="110"/>
    </location>
</feature>
<dbReference type="Gene3D" id="1.20.120.1220">
    <property type="match status" value="1"/>
</dbReference>
<evidence type="ECO:0000256" key="1">
    <source>
        <dbReference type="SAM" id="Phobius"/>
    </source>
</evidence>
<evidence type="ECO:0000313" key="3">
    <source>
        <dbReference type="EMBL" id="EEX94145.1"/>
    </source>
</evidence>
<evidence type="ECO:0000313" key="6">
    <source>
        <dbReference type="Proteomes" id="UP000003515"/>
    </source>
</evidence>